<evidence type="ECO:0000256" key="2">
    <source>
        <dbReference type="ARBA" id="ARBA00022705"/>
    </source>
</evidence>
<dbReference type="PANTHER" id="PTHR10763:SF26">
    <property type="entry name" value="CELL DIVISION CONTROL PROTEIN 6 HOMOLOG"/>
    <property type="match status" value="1"/>
</dbReference>
<dbReference type="PANTHER" id="PTHR10763">
    <property type="entry name" value="CELL DIVISION CONTROL PROTEIN 6-RELATED"/>
    <property type="match status" value="1"/>
</dbReference>
<dbReference type="Pfam" id="PF13401">
    <property type="entry name" value="AAA_22"/>
    <property type="match status" value="1"/>
</dbReference>
<dbReference type="EMBL" id="KV784380">
    <property type="protein sequence ID" value="OEU08468.1"/>
    <property type="molecule type" value="Genomic_DNA"/>
</dbReference>
<name>A0A1E7ER63_9STRA</name>
<evidence type="ECO:0000313" key="4">
    <source>
        <dbReference type="EMBL" id="OEU08468.1"/>
    </source>
</evidence>
<dbReference type="InterPro" id="IPR050311">
    <property type="entry name" value="ORC1/CDC6"/>
</dbReference>
<keyword evidence="2" id="KW-0235">DNA replication</keyword>
<dbReference type="GO" id="GO:0006270">
    <property type="term" value="P:DNA replication initiation"/>
    <property type="evidence" value="ECO:0007669"/>
    <property type="project" value="TreeGrafter"/>
</dbReference>
<evidence type="ECO:0000259" key="3">
    <source>
        <dbReference type="SMART" id="SM00382"/>
    </source>
</evidence>
<dbReference type="GO" id="GO:0033314">
    <property type="term" value="P:mitotic DNA replication checkpoint signaling"/>
    <property type="evidence" value="ECO:0007669"/>
    <property type="project" value="TreeGrafter"/>
</dbReference>
<accession>A0A1E7ER63</accession>
<dbReference type="InParanoid" id="A0A1E7ER63"/>
<dbReference type="AlphaFoldDB" id="A0A1E7ER63"/>
<dbReference type="GO" id="GO:0005634">
    <property type="term" value="C:nucleus"/>
    <property type="evidence" value="ECO:0007669"/>
    <property type="project" value="TreeGrafter"/>
</dbReference>
<feature type="domain" description="AAA+ ATPase" evidence="3">
    <location>
        <begin position="233"/>
        <end position="385"/>
    </location>
</feature>
<reference evidence="4 5" key="1">
    <citation type="submission" date="2016-09" db="EMBL/GenBank/DDBJ databases">
        <title>Extensive genetic diversity and differential bi-allelic expression allows diatom success in the polar Southern Ocean.</title>
        <authorList>
            <consortium name="DOE Joint Genome Institute"/>
            <person name="Mock T."/>
            <person name="Otillar R.P."/>
            <person name="Strauss J."/>
            <person name="Dupont C."/>
            <person name="Frickenhaus S."/>
            <person name="Maumus F."/>
            <person name="Mcmullan M."/>
            <person name="Sanges R."/>
            <person name="Schmutz J."/>
            <person name="Toseland A."/>
            <person name="Valas R."/>
            <person name="Veluchamy A."/>
            <person name="Ward B.J."/>
            <person name="Allen A."/>
            <person name="Barry K."/>
            <person name="Falciatore A."/>
            <person name="Ferrante M."/>
            <person name="Fortunato A.E."/>
            <person name="Gloeckner G."/>
            <person name="Gruber A."/>
            <person name="Hipkin R."/>
            <person name="Janech M."/>
            <person name="Kroth P."/>
            <person name="Leese F."/>
            <person name="Lindquist E."/>
            <person name="Lyon B.R."/>
            <person name="Martin J."/>
            <person name="Mayer C."/>
            <person name="Parker M."/>
            <person name="Quesneville H."/>
            <person name="Raymond J."/>
            <person name="Uhlig C."/>
            <person name="Valentin K.U."/>
            <person name="Worden A.Z."/>
            <person name="Armbrust E.V."/>
            <person name="Bowler C."/>
            <person name="Green B."/>
            <person name="Moulton V."/>
            <person name="Van Oosterhout C."/>
            <person name="Grigoriev I."/>
        </authorList>
    </citation>
    <scope>NUCLEOTIDE SEQUENCE [LARGE SCALE GENOMIC DNA]</scope>
    <source>
        <strain evidence="4 5">CCMP1102</strain>
    </source>
</reference>
<dbReference type="Gene3D" id="3.40.50.300">
    <property type="entry name" value="P-loop containing nucleotide triphosphate hydrolases"/>
    <property type="match status" value="1"/>
</dbReference>
<dbReference type="Proteomes" id="UP000095751">
    <property type="component" value="Unassembled WGS sequence"/>
</dbReference>
<protein>
    <recommendedName>
        <fullName evidence="3">AAA+ ATPase domain-containing protein</fullName>
    </recommendedName>
</protein>
<sequence>MSHLNDTTSSEVLDAALGLVNMTATDSYISKSVTPDHHHRSLAVRDAIASSPIMEVDNYSSMASLPVTKPKLNACIKRIAFLAVHEKLTLRRKYLSRCDYDKITQMVKRQFNIPPNCTINLKKIQRAMLLFDSQPLIVDNNSIEPHPRRHQCITKFTLNDAAMLLELPNKQQPSISGKDVMETLVLSQKVLKQQNDHNELIPTPNIQQSCLALNHFFRHVYDSQAEVGNSNGDPSVIYCCGSAGTGKTTTVRHMAHLARERTIKKDDAESDSLYFVNCSTLPFGTTAIKAYKYLLNHYGINKLQFRERGSSRSLDGCTIIILDEIDLIVGQKGLEGMVKGLLEIASKKESLLAIVGVSTSVFNKKSEKLLQMGMGSNKVVFPTYKKDDLMDLFRYTVGFDAINAQTVSFVAAKVSHASGDARTFFNIMDRTIDAAMHRIEENDKELLFSPYRPKKSIPLTRIHDAMEVFMSDSPQFKNNILLLPEYQRQVLILGCYVEKYFDGKPLTLSIFATFVRQAQSSESSEEMSLVQIKDIIEHLEDTGLVKVTVAEKKQRKRGSQKKLVGPSLALTLSEFSRATIRFDHALEEVECAIGEIVSDNPHYTSLVHRFEEIVARYM</sequence>
<comment type="similarity">
    <text evidence="1">Belongs to the CDC6/cdc18 family.</text>
</comment>
<dbReference type="Gene3D" id="1.10.8.60">
    <property type="match status" value="1"/>
</dbReference>
<dbReference type="InterPro" id="IPR027417">
    <property type="entry name" value="P-loop_NTPase"/>
</dbReference>
<dbReference type="SMART" id="SM00382">
    <property type="entry name" value="AAA"/>
    <property type="match status" value="1"/>
</dbReference>
<dbReference type="OrthoDB" id="1926878at2759"/>
<dbReference type="SUPFAM" id="SSF52540">
    <property type="entry name" value="P-loop containing nucleoside triphosphate hydrolases"/>
    <property type="match status" value="1"/>
</dbReference>
<evidence type="ECO:0000256" key="1">
    <source>
        <dbReference type="ARBA" id="ARBA00006184"/>
    </source>
</evidence>
<proteinExistence type="inferred from homology"/>
<gene>
    <name evidence="4" type="ORF">FRACYDRAFT_249748</name>
</gene>
<evidence type="ECO:0000313" key="5">
    <source>
        <dbReference type="Proteomes" id="UP000095751"/>
    </source>
</evidence>
<dbReference type="InterPro" id="IPR049945">
    <property type="entry name" value="AAA_22"/>
</dbReference>
<dbReference type="InterPro" id="IPR003593">
    <property type="entry name" value="AAA+_ATPase"/>
</dbReference>
<dbReference type="GO" id="GO:0003688">
    <property type="term" value="F:DNA replication origin binding"/>
    <property type="evidence" value="ECO:0007669"/>
    <property type="project" value="TreeGrafter"/>
</dbReference>
<dbReference type="GO" id="GO:0016887">
    <property type="term" value="F:ATP hydrolysis activity"/>
    <property type="evidence" value="ECO:0007669"/>
    <property type="project" value="InterPro"/>
</dbReference>
<organism evidence="4 5">
    <name type="scientific">Fragilariopsis cylindrus CCMP1102</name>
    <dbReference type="NCBI Taxonomy" id="635003"/>
    <lineage>
        <taxon>Eukaryota</taxon>
        <taxon>Sar</taxon>
        <taxon>Stramenopiles</taxon>
        <taxon>Ochrophyta</taxon>
        <taxon>Bacillariophyta</taxon>
        <taxon>Bacillariophyceae</taxon>
        <taxon>Bacillariophycidae</taxon>
        <taxon>Bacillariales</taxon>
        <taxon>Bacillariaceae</taxon>
        <taxon>Fragilariopsis</taxon>
    </lineage>
</organism>
<keyword evidence="5" id="KW-1185">Reference proteome</keyword>
<dbReference type="KEGG" id="fcy:FRACYDRAFT_249748"/>